<dbReference type="AlphaFoldDB" id="A0A561EA66"/>
<comment type="caution">
    <text evidence="2">The sequence shown here is derived from an EMBL/GenBank/DDBJ whole genome shotgun (WGS) entry which is preliminary data.</text>
</comment>
<dbReference type="EMBL" id="VIVQ01000001">
    <property type="protein sequence ID" value="TWE12491.1"/>
    <property type="molecule type" value="Genomic_DNA"/>
</dbReference>
<name>A0A561EA66_9MICO</name>
<reference evidence="2 3" key="1">
    <citation type="submission" date="2019-06" db="EMBL/GenBank/DDBJ databases">
        <title>Sequencing the genomes of 1000 actinobacteria strains.</title>
        <authorList>
            <person name="Klenk H.-P."/>
        </authorList>
    </citation>
    <scope>NUCLEOTIDE SEQUENCE [LARGE SCALE GENOMIC DNA]</scope>
    <source>
        <strain evidence="2 3">DSM 19560</strain>
    </source>
</reference>
<organism evidence="2 3">
    <name type="scientific">Rudaeicoccus suwonensis</name>
    <dbReference type="NCBI Taxonomy" id="657409"/>
    <lineage>
        <taxon>Bacteria</taxon>
        <taxon>Bacillati</taxon>
        <taxon>Actinomycetota</taxon>
        <taxon>Actinomycetes</taxon>
        <taxon>Micrococcales</taxon>
        <taxon>Dermacoccaceae</taxon>
        <taxon>Rudaeicoccus</taxon>
    </lineage>
</organism>
<dbReference type="Proteomes" id="UP000318297">
    <property type="component" value="Unassembled WGS sequence"/>
</dbReference>
<keyword evidence="3" id="KW-1185">Reference proteome</keyword>
<gene>
    <name evidence="2" type="ORF">BKA23_1303</name>
</gene>
<feature type="domain" description="YchJ-like middle NTF2-like" evidence="1">
    <location>
        <begin position="33"/>
        <end position="123"/>
    </location>
</feature>
<dbReference type="Gene3D" id="3.10.450.50">
    <property type="match status" value="1"/>
</dbReference>
<dbReference type="SUPFAM" id="SSF54427">
    <property type="entry name" value="NTF2-like"/>
    <property type="match status" value="1"/>
</dbReference>
<evidence type="ECO:0000313" key="3">
    <source>
        <dbReference type="Proteomes" id="UP000318297"/>
    </source>
</evidence>
<dbReference type="OrthoDB" id="21421at2"/>
<dbReference type="InterPro" id="IPR032710">
    <property type="entry name" value="NTF2-like_dom_sf"/>
</dbReference>
<dbReference type="SUPFAM" id="SSF103642">
    <property type="entry name" value="Sec-C motif"/>
    <property type="match status" value="1"/>
</dbReference>
<evidence type="ECO:0000259" key="1">
    <source>
        <dbReference type="Pfam" id="PF17775"/>
    </source>
</evidence>
<proteinExistence type="predicted"/>
<sequence length="126" mass="14418">MDVTDDDICPCDTGRSFDQCCGPLLASERLADTAVELMRSRYTAYVYGNREHLWRTWHPTTRPAEVTLGPDTTWISLHINRIEAGTESDSHGFVDFTATYAGGRLHERSRFERRAGRWFYLDGQDA</sequence>
<dbReference type="InterPro" id="IPR048469">
    <property type="entry name" value="YchJ-like_M"/>
</dbReference>
<dbReference type="Pfam" id="PF17775">
    <property type="entry name" value="YchJ_M-like"/>
    <property type="match status" value="1"/>
</dbReference>
<accession>A0A561EA66</accession>
<evidence type="ECO:0000313" key="2">
    <source>
        <dbReference type="EMBL" id="TWE12491.1"/>
    </source>
</evidence>
<protein>
    <submittedName>
        <fullName evidence="2">SEC-C motif-containing protein</fullName>
    </submittedName>
</protein>